<dbReference type="Proteomes" id="UP000546397">
    <property type="component" value="Unassembled WGS sequence"/>
</dbReference>
<dbReference type="Proteomes" id="UP000379076">
    <property type="component" value="Unassembled WGS sequence"/>
</dbReference>
<reference evidence="71 82" key="8">
    <citation type="submission" date="2019-04" db="EMBL/GenBank/DDBJ databases">
        <authorList>
            <consortium name="GenomeTrakr network: Whole genome sequencing for foodborne pathogen traceback"/>
        </authorList>
    </citation>
    <scope>NUCLEOTIDE SEQUENCE [LARGE SCALE GENOMIC DNA]</scope>
    <source>
        <strain evidence="23 91">CFSAN004300</strain>
        <strain evidence="24 82">CFSAN072474</strain>
        <strain evidence="35 62">FLAG-55987</strain>
        <strain evidence="30 71">PHLUSALM00088</strain>
    </source>
</reference>
<dbReference type="EMBL" id="AABATR010000001">
    <property type="protein sequence ID" value="EAG1891997.1"/>
    <property type="molecule type" value="Genomic_DNA"/>
</dbReference>
<evidence type="ECO:0000313" key="13">
    <source>
        <dbReference type="EMBL" id="EAE4940439.1"/>
    </source>
</evidence>
<evidence type="ECO:0000313" key="76">
    <source>
        <dbReference type="Proteomes" id="UP000467347"/>
    </source>
</evidence>
<evidence type="ECO:0000313" key="52">
    <source>
        <dbReference type="Proteomes" id="UP000272537"/>
    </source>
</evidence>
<dbReference type="EMBL" id="AABEKY010000006">
    <property type="protein sequence ID" value="EAG9388035.1"/>
    <property type="molecule type" value="Genomic_DNA"/>
</dbReference>
<comment type="caution">
    <text evidence="30">The sequence shown here is derived from an EMBL/GenBank/DDBJ whole genome shotgun (WGS) entry which is preliminary data.</text>
</comment>
<evidence type="ECO:0000313" key="39">
    <source>
        <dbReference type="EMBL" id="EDO0987128.1"/>
    </source>
</evidence>
<evidence type="ECO:0000313" key="91">
    <source>
        <dbReference type="Proteomes" id="UP000548278"/>
    </source>
</evidence>
<reference evidence="50 98" key="1">
    <citation type="submission" date="2016-09" db="EMBL/GenBank/DDBJ databases">
        <title>100K Listeria isolates.</title>
        <authorList>
            <person name="Chen P."/>
            <person name="Weimer B.C."/>
            <person name="Kong N."/>
            <person name="Huang B."/>
        </authorList>
    </citation>
    <scope>NUCLEOTIDE SEQUENCE [LARGE SCALE GENOMIC DNA]</scope>
    <source>
        <strain evidence="50 98">BCW_2383</strain>
    </source>
</reference>
<evidence type="ECO:0000313" key="62">
    <source>
        <dbReference type="Proteomes" id="UP000364988"/>
    </source>
</evidence>
<dbReference type="AlphaFoldDB" id="A0A0B8R4F1"/>
<evidence type="ECO:0000313" key="40">
    <source>
        <dbReference type="EMBL" id="EDP8514530.1"/>
    </source>
</evidence>
<evidence type="ECO:0000313" key="32">
    <source>
        <dbReference type="EMBL" id="ECB9513132.1"/>
    </source>
</evidence>
<dbReference type="EMBL" id="AAANYR010000005">
    <property type="protein sequence ID" value="EAD5786857.1"/>
    <property type="molecule type" value="Genomic_DNA"/>
</dbReference>
<dbReference type="EMBL" id="DABJAN010000001">
    <property type="protein sequence ID" value="HAJ9591977.1"/>
    <property type="molecule type" value="Genomic_DNA"/>
</dbReference>
<dbReference type="Proteomes" id="UP000336166">
    <property type="component" value="Unassembled WGS sequence"/>
</dbReference>
<evidence type="ECO:0000313" key="35">
    <source>
        <dbReference type="EMBL" id="ECY6544032.1"/>
    </source>
</evidence>
<dbReference type="Proteomes" id="UP000339309">
    <property type="component" value="Unassembled WGS sequence"/>
</dbReference>
<evidence type="ECO:0000313" key="65">
    <source>
        <dbReference type="Proteomes" id="UP000376505"/>
    </source>
</evidence>
<sequence length="159" mass="18015">MEVEIVERNAFTAVGKKRTFSVENDAQKEKISQFWQEANTNGDAERINELAEFATIDGILGVCKMNGDKMDYYIAIESELTPPADMEKLIIPASKWAIFKSVGPLPSAIQKVWEYIYGEWFQTSNYAHGNAPELEVYTEGDTTAADYYSEVWIPVVEKE</sequence>
<evidence type="ECO:0000313" key="45">
    <source>
        <dbReference type="EMBL" id="HAC0275149.1"/>
    </source>
</evidence>
<dbReference type="EMBL" id="DAAEEB010000006">
    <property type="protein sequence ID" value="HAA8053418.1"/>
    <property type="molecule type" value="Genomic_DNA"/>
</dbReference>
<evidence type="ECO:0000313" key="79">
    <source>
        <dbReference type="Proteomes" id="UP000478704"/>
    </source>
</evidence>
<dbReference type="EMBL" id="AABAWE010000005">
    <property type="protein sequence ID" value="EAG2087747.1"/>
    <property type="molecule type" value="Genomic_DNA"/>
</dbReference>
<evidence type="ECO:0000313" key="58">
    <source>
        <dbReference type="Proteomes" id="UP000345329"/>
    </source>
</evidence>
<evidence type="ECO:0000313" key="18">
    <source>
        <dbReference type="EMBL" id="EAG2514372.1"/>
    </source>
</evidence>
<dbReference type="EMBL" id="AAAJWF010000001">
    <property type="protein sequence ID" value="EAC7479070.1"/>
    <property type="molecule type" value="Genomic_DNA"/>
</dbReference>
<reference evidence="94 95" key="3">
    <citation type="journal article" date="2018" name="Genome Biol.">
        <title>SKESA: strategic k-mer extension for scrupulous assemblies.</title>
        <authorList>
            <person name="Souvorov A."/>
            <person name="Agarwala R."/>
            <person name="Lipman D.J."/>
        </authorList>
    </citation>
    <scope>NUCLEOTIDE SEQUENCE [LARGE SCALE GENOMIC DNA]</scope>
    <source>
        <strain evidence="41">09CEB371LM</strain>
        <strain evidence="47">2017-325981-023-01</strain>
        <strain evidence="43 97">CFIAFB20100120</strain>
        <strain evidence="42 94">CFIAFB20130012</strain>
        <strain evidence="45">CFIAFB20170037</strain>
        <strain evidence="44 95">CFIAFB20170045</strain>
        <strain evidence="46 96">DMG1500109</strain>
    </source>
</reference>
<evidence type="ECO:0000313" key="26">
    <source>
        <dbReference type="EMBL" id="EAH2282552.1"/>
    </source>
</evidence>
<dbReference type="Proteomes" id="UP000527632">
    <property type="component" value="Unassembled WGS sequence"/>
</dbReference>
<dbReference type="Proteomes" id="UP000544530">
    <property type="component" value="Unassembled WGS sequence"/>
</dbReference>
<reference evidence="42" key="9">
    <citation type="submission" date="2020-01" db="EMBL/GenBank/DDBJ databases">
        <authorList>
            <consortium name="NCBI Pathogen Detection Project"/>
        </authorList>
    </citation>
    <scope>NUCLEOTIDE SEQUENCE</scope>
    <source>
        <strain evidence="41">09CEB371LM</strain>
        <strain evidence="47">2017-325981-023-01</strain>
        <strain evidence="43">CFIAFB20100120</strain>
        <strain evidence="42">CFIAFB20130012</strain>
        <strain evidence="45">CFIAFB20170037</strain>
        <strain evidence="44">CFIAFB20170045</strain>
        <strain evidence="46">DMG1500109</strain>
    </source>
</reference>
<evidence type="ECO:0000313" key="88">
    <source>
        <dbReference type="Proteomes" id="UP000540117"/>
    </source>
</evidence>
<evidence type="ECO:0000313" key="67">
    <source>
        <dbReference type="Proteomes" id="UP000389283"/>
    </source>
</evidence>
<evidence type="ECO:0000313" key="6">
    <source>
        <dbReference type="EMBL" id="EAC9041336.1"/>
    </source>
</evidence>
<dbReference type="InterPro" id="IPR011256">
    <property type="entry name" value="Reg_factor_effector_dom_sf"/>
</dbReference>
<dbReference type="EMBL" id="AABBYJ010000006">
    <property type="protein sequence ID" value="EAG4331597.1"/>
    <property type="molecule type" value="Genomic_DNA"/>
</dbReference>
<evidence type="ECO:0000313" key="8">
    <source>
        <dbReference type="EMBL" id="EAD3791959.1"/>
    </source>
</evidence>
<evidence type="ECO:0000259" key="1">
    <source>
        <dbReference type="SMART" id="SM00871"/>
    </source>
</evidence>
<evidence type="ECO:0000313" key="37">
    <source>
        <dbReference type="EMBL" id="EDN7713501.1"/>
    </source>
</evidence>
<evidence type="ECO:0000313" key="2">
    <source>
        <dbReference type="EMBL" id="EAC4553611.1"/>
    </source>
</evidence>
<reference evidence="13 68" key="7">
    <citation type="submission" date="2019-03" db="EMBL/GenBank/DDBJ databases">
        <authorList>
            <person name="Ashton P.M."/>
            <person name="Dallman T."/>
            <person name="Nair S."/>
            <person name="De Pinna E."/>
            <person name="Peters T."/>
            <person name="Grant K."/>
        </authorList>
    </citation>
    <scope>NUCLEOTIDE SEQUENCE [LARGE SCALE GENOMIC DNA]</scope>
    <source>
        <strain evidence="26 87">282333</strain>
        <strain evidence="27 86">282352</strain>
        <strain evidence="25 90">289003</strain>
        <strain evidence="39 77">788324</strain>
        <strain evidence="13">RL15000286</strain>
    </source>
</reference>
<evidence type="ECO:0000313" key="54">
    <source>
        <dbReference type="Proteomes" id="UP000336166"/>
    </source>
</evidence>
<feature type="domain" description="AraC effector-binding" evidence="1">
    <location>
        <begin position="1"/>
        <end position="156"/>
    </location>
</feature>
<evidence type="ECO:0000313" key="50">
    <source>
        <dbReference type="EMBL" id="OET51668.1"/>
    </source>
</evidence>
<evidence type="ECO:0000313" key="90">
    <source>
        <dbReference type="Proteomes" id="UP000546397"/>
    </source>
</evidence>
<dbReference type="OMA" id="FWQEANA"/>
<dbReference type="EMBL" id="AABAYG010000005">
    <property type="protein sequence ID" value="EAG2246089.1"/>
    <property type="molecule type" value="Genomic_DNA"/>
</dbReference>
<dbReference type="KEGG" id="lmok:CQ02_02640"/>
<dbReference type="Proteomes" id="UP000331186">
    <property type="component" value="Unassembled WGS sequence"/>
</dbReference>
<dbReference type="KEGG" id="lmv:Y193_13325"/>
<dbReference type="EMBL" id="AAAKQF010000012">
    <property type="protein sequence ID" value="EAC9041336.1"/>
    <property type="molecule type" value="Genomic_DNA"/>
</dbReference>
<dbReference type="Proteomes" id="UP000489121">
    <property type="component" value="Unassembled WGS sequence"/>
</dbReference>
<dbReference type="Proteomes" id="UP000272537">
    <property type="component" value="Unassembled WGS sequence"/>
</dbReference>
<reference evidence="48 75" key="4">
    <citation type="submission" date="2018-04" db="EMBL/GenBank/DDBJ databases">
        <title>Genome Analysis of a Prevalent Clone of Listeria monocytogenes Sequence Type 87 in China.</title>
        <authorList>
            <person name="Wang Y."/>
        </authorList>
    </citation>
    <scope>NUCLEOTIDE SEQUENCE [LARGE SCALE GENOMIC DNA]</scope>
    <source>
        <strain evidence="48 75">ICDC_LM1523</strain>
    </source>
</reference>
<dbReference type="EMBL" id="MJTJ01000007">
    <property type="protein sequence ID" value="OET51668.1"/>
    <property type="molecule type" value="Genomic_DNA"/>
</dbReference>
<dbReference type="EMBL" id="AABGUK010000001">
    <property type="protein sequence ID" value="EAH4241176.1"/>
    <property type="molecule type" value="Genomic_DNA"/>
</dbReference>
<dbReference type="EMBL" id="DAAIJL010000001">
    <property type="protein sequence ID" value="HAB8555883.1"/>
    <property type="molecule type" value="Genomic_DNA"/>
</dbReference>
<dbReference type="PANTHER" id="PTHR36444">
    <property type="entry name" value="TRANSCRIPTIONAL REGULATOR PROTEIN YOBU-RELATED"/>
    <property type="match status" value="1"/>
</dbReference>
<dbReference type="EMBL" id="AABAGT010000012">
    <property type="protein sequence ID" value="EAG0867371.1"/>
    <property type="molecule type" value="Genomic_DNA"/>
</dbReference>
<evidence type="ECO:0000313" key="14">
    <source>
        <dbReference type="EMBL" id="EAG0867371.1"/>
    </source>
</evidence>
<evidence type="ECO:0000313" key="81">
    <source>
        <dbReference type="Proteomes" id="UP000489121"/>
    </source>
</evidence>
<evidence type="ECO:0000313" key="51">
    <source>
        <dbReference type="EMBL" id="RKA11218.1"/>
    </source>
</evidence>
<evidence type="ECO:0000313" key="48">
    <source>
        <dbReference type="EMBL" id="KAA9453115.1"/>
    </source>
</evidence>
<dbReference type="Proteomes" id="UP000540117">
    <property type="component" value="Unassembled WGS sequence"/>
</dbReference>
<dbReference type="Proteomes" id="UP000376505">
    <property type="component" value="Unassembled WGS sequence"/>
</dbReference>
<evidence type="ECO:0000313" key="82">
    <source>
        <dbReference type="Proteomes" id="UP000522199"/>
    </source>
</evidence>
<evidence type="ECO:0000313" key="85">
    <source>
        <dbReference type="Proteomes" id="UP000528151"/>
    </source>
</evidence>
<dbReference type="Proteomes" id="UP000525850">
    <property type="component" value="Unassembled WGS sequence"/>
</dbReference>
<dbReference type="PANTHER" id="PTHR36444:SF3">
    <property type="entry name" value="TRANSCRIPTIONAL ACTIVATOR, PUTATIVE-RELATED"/>
    <property type="match status" value="1"/>
</dbReference>
<dbReference type="Proteomes" id="UP000530452">
    <property type="component" value="Unassembled WGS sequence"/>
</dbReference>
<dbReference type="EMBL" id="AAHZFY010000008">
    <property type="protein sequence ID" value="ECB9513132.1"/>
    <property type="molecule type" value="Genomic_DNA"/>
</dbReference>
<evidence type="ECO:0000313" key="98">
    <source>
        <dbReference type="Proteomes" id="UP000852906"/>
    </source>
</evidence>
<dbReference type="Proteomes" id="UP000365297">
    <property type="component" value="Unassembled WGS sequence"/>
</dbReference>
<dbReference type="Proteomes" id="UP000481141">
    <property type="component" value="Unassembled WGS sequence"/>
</dbReference>
<evidence type="ECO:0000313" key="25">
    <source>
        <dbReference type="EMBL" id="EAG9518814.1"/>
    </source>
</evidence>
<dbReference type="Proteomes" id="UP000852906">
    <property type="component" value="Unassembled WGS sequence"/>
</dbReference>
<dbReference type="Proteomes" id="UP000467347">
    <property type="component" value="Unassembled WGS sequence"/>
</dbReference>
<organism evidence="30 71">
    <name type="scientific">Listeria monocytogenes</name>
    <dbReference type="NCBI Taxonomy" id="1639"/>
    <lineage>
        <taxon>Bacteria</taxon>
        <taxon>Bacillati</taxon>
        <taxon>Bacillota</taxon>
        <taxon>Bacilli</taxon>
        <taxon>Bacillales</taxon>
        <taxon>Listeriaceae</taxon>
        <taxon>Listeria</taxon>
    </lineage>
</organism>
<dbReference type="Proteomes" id="UP000410967">
    <property type="component" value="Unassembled WGS sequence"/>
</dbReference>
<dbReference type="RefSeq" id="WP_003725209.1">
    <property type="nucleotide sequence ID" value="NC_021824.1"/>
</dbReference>
<dbReference type="EMBL" id="AAAJKI010000054">
    <property type="protein sequence ID" value="EAC6549513.1"/>
    <property type="molecule type" value="Genomic_DNA"/>
</dbReference>
<dbReference type="Proteomes" id="UP000354255">
    <property type="component" value="Unassembled WGS sequence"/>
</dbReference>
<dbReference type="Proteomes" id="UP000337746">
    <property type="component" value="Unassembled WGS sequence"/>
</dbReference>
<dbReference type="EMBL" id="AABDGJ010000004">
    <property type="protein sequence ID" value="EAG6990344.1"/>
    <property type="molecule type" value="Genomic_DNA"/>
</dbReference>
<evidence type="ECO:0000313" key="96">
    <source>
        <dbReference type="Proteomes" id="UP000843775"/>
    </source>
</evidence>
<dbReference type="Proteomes" id="UP000840039">
    <property type="component" value="Unassembled WGS sequence"/>
</dbReference>
<evidence type="ECO:0000313" key="23">
    <source>
        <dbReference type="EMBL" id="EAG6990344.1"/>
    </source>
</evidence>
<evidence type="ECO:0000313" key="55">
    <source>
        <dbReference type="Proteomes" id="UP000337746"/>
    </source>
</evidence>
<name>A0A0B8R4F1_LISMN</name>
<dbReference type="EMBL" id="JACAVN010000001">
    <property type="protein sequence ID" value="NYA00773.1"/>
    <property type="molecule type" value="Genomic_DNA"/>
</dbReference>
<dbReference type="EMBL" id="AANEHK010000018">
    <property type="protein sequence ID" value="EDO0987128.1"/>
    <property type="molecule type" value="Genomic_DNA"/>
</dbReference>
<evidence type="ECO:0000313" key="12">
    <source>
        <dbReference type="EMBL" id="EAE2355586.1"/>
    </source>
</evidence>
<dbReference type="InterPro" id="IPR029442">
    <property type="entry name" value="GyrI-like"/>
</dbReference>
<dbReference type="Proteomes" id="UP000393182">
    <property type="component" value="Unassembled WGS sequence"/>
</dbReference>
<evidence type="ECO:0000313" key="19">
    <source>
        <dbReference type="EMBL" id="EAG2998583.1"/>
    </source>
</evidence>
<evidence type="ECO:0000313" key="56">
    <source>
        <dbReference type="Proteomes" id="UP000339309"/>
    </source>
</evidence>
<evidence type="ECO:0000313" key="20">
    <source>
        <dbReference type="EMBL" id="EAG4331597.1"/>
    </source>
</evidence>
<dbReference type="Proteomes" id="UP000455569">
    <property type="component" value="Unassembled WGS sequence"/>
</dbReference>
<dbReference type="Proteomes" id="UP000843775">
    <property type="component" value="Unassembled WGS sequence"/>
</dbReference>
<dbReference type="EMBL" id="DAAIHR010000007">
    <property type="protein sequence ID" value="HAB8398464.1"/>
    <property type="molecule type" value="Genomic_DNA"/>
</dbReference>
<evidence type="ECO:0000313" key="47">
    <source>
        <dbReference type="EMBL" id="HAJ9591977.1"/>
    </source>
</evidence>
<evidence type="ECO:0000313" key="5">
    <source>
        <dbReference type="EMBL" id="EAC7479070.1"/>
    </source>
</evidence>
<dbReference type="EMBL" id="AAAREG010000021">
    <property type="protein sequence ID" value="EAE2355586.1"/>
    <property type="molecule type" value="Genomic_DNA"/>
</dbReference>
<dbReference type="EMBL" id="AABFVG010000006">
    <property type="protein sequence ID" value="EAH2282552.1"/>
    <property type="molecule type" value="Genomic_DNA"/>
</dbReference>
<evidence type="ECO:0000313" key="93">
    <source>
        <dbReference type="Proteomes" id="UP000566721"/>
    </source>
</evidence>
<evidence type="ECO:0000313" key="29">
    <source>
        <dbReference type="EMBL" id="EAK8896192.1"/>
    </source>
</evidence>
<evidence type="ECO:0000313" key="49">
    <source>
        <dbReference type="EMBL" id="NYA00773.1"/>
    </source>
</evidence>
<evidence type="ECO:0000313" key="57">
    <source>
        <dbReference type="Proteomes" id="UP000344343"/>
    </source>
</evidence>
<dbReference type="Proteomes" id="UP000844415">
    <property type="component" value="Unassembled WGS sequence"/>
</dbReference>
<dbReference type="EMBL" id="DAAJFY010000004">
    <property type="protein sequence ID" value="HAC0275149.1"/>
    <property type="molecule type" value="Genomic_DNA"/>
</dbReference>
<dbReference type="Proteomes" id="UP000566721">
    <property type="component" value="Unassembled WGS sequence"/>
</dbReference>
<dbReference type="EMBL" id="AANDSR010000007">
    <property type="protein sequence ID" value="EDN9837292.1"/>
    <property type="molecule type" value="Genomic_DNA"/>
</dbReference>
<evidence type="ECO:0000313" key="41">
    <source>
        <dbReference type="EMBL" id="HAA8053418.1"/>
    </source>
</evidence>
<evidence type="ECO:0000313" key="92">
    <source>
        <dbReference type="Proteomes" id="UP000549379"/>
    </source>
</evidence>
<dbReference type="EMBL" id="DAAJCS010000002">
    <property type="protein sequence ID" value="HAC0012074.1"/>
    <property type="molecule type" value="Genomic_DNA"/>
</dbReference>
<gene>
    <name evidence="14" type="ORF">A8L61_08735</name>
    <name evidence="23" type="ORF">AB917_07055</name>
    <name evidence="2" type="ORF">ABZ57_14035</name>
    <name evidence="50" type="ORF">AJL21_04770</name>
    <name evidence="11" type="ORF">ART25_11215</name>
    <name evidence="3" type="ORF">ARY78_11865</name>
    <name evidence="18" type="ORF">B1N52_04295</name>
    <name evidence="17" type="ORF">B1S26_11805</name>
    <name evidence="19" type="ORF">B5K54_14920</name>
    <name evidence="15" type="ORF">BB997_00060</name>
    <name evidence="34" type="ORF">BCZ19_04075</name>
    <name evidence="16" type="ORF">BCZ21_10775</name>
    <name evidence="21" type="ORF">CA369_08705</name>
    <name evidence="20" type="ORF">CAV64_10160</name>
    <name evidence="24" type="ORF">CW845_11120</name>
    <name evidence="26" type="ORF">D4920_10750</name>
    <name evidence="25" type="ORF">D4B11_03445</name>
    <name evidence="27" type="ORF">D5N24_10105</name>
    <name evidence="29" type="ORF">D7104_00615</name>
    <name evidence="48" type="ORF">DCK61_01295</name>
    <name evidence="22" type="ORF">DCT16_00025</name>
    <name evidence="5" type="ORF">DQ70_00050</name>
    <name evidence="4" type="ORF">DU018_14225</name>
    <name evidence="51" type="ORF">DYZ80_00751</name>
    <name evidence="13" type="ORF">E1W56_00060</name>
    <name evidence="28" type="ORF">E5F58_04070</name>
    <name evidence="10" type="ORF">EX365_09835</name>
    <name evidence="9" type="ORF">EXZ73_15485</name>
    <name evidence="35" type="ORF">F6436_06795</name>
    <name evidence="36" type="ORF">F6515_05555</name>
    <name evidence="30" type="ORF">FA835_11090</name>
    <name evidence="32" type="ORF">FLQ97_05215</name>
    <name evidence="31" type="ORF">FLR03_00015</name>
    <name evidence="33" type="ORF">FNX40_04230</name>
    <name evidence="39" type="ORF">FV747_14085</name>
    <name evidence="40" type="ORF">G3O21_001954</name>
    <name evidence="41" type="ORF">GHH22_09645</name>
    <name evidence="46" type="ORF">GI949_14455</name>
    <name evidence="38" type="ORF">GJW51_11535</name>
    <name evidence="37" type="ORF">GQG13_00025</name>
    <name evidence="42" type="ORF">GYR60_08020</name>
    <name evidence="43" type="ORF">GYS09_01090</name>
    <name evidence="44" type="ORF">GYX23_03565</name>
    <name evidence="45" type="ORF">GYY14_07190</name>
    <name evidence="47" type="ORF">HQN34_000141</name>
    <name evidence="49" type="ORF">HZJ64_02920</name>
    <name evidence="6" type="ORF">KV70_14045</name>
    <name evidence="7" type="ORF">QD52_04110</name>
    <name evidence="8" type="ORF">UI29_04105</name>
    <name evidence="12" type="ORF">Y261_14710</name>
</gene>
<dbReference type="EMBL" id="AAAIXK010000006">
    <property type="protein sequence ID" value="EAC5551126.1"/>
    <property type="molecule type" value="Genomic_DNA"/>
</dbReference>
<dbReference type="EMBL" id="AAANYN010000041">
    <property type="protein sequence ID" value="EAD5775675.1"/>
    <property type="molecule type" value="Genomic_DNA"/>
</dbReference>
<dbReference type="EMBL" id="AAALRN010000001">
    <property type="protein sequence ID" value="EAD1184267.1"/>
    <property type="molecule type" value="Genomic_DNA"/>
</dbReference>
<evidence type="ECO:0000313" key="3">
    <source>
        <dbReference type="EMBL" id="EAC5551126.1"/>
    </source>
</evidence>
<evidence type="ECO:0000313" key="69">
    <source>
        <dbReference type="Proteomes" id="UP000398321"/>
    </source>
</evidence>
<evidence type="ECO:0000313" key="68">
    <source>
        <dbReference type="Proteomes" id="UP000393182"/>
    </source>
</evidence>
<dbReference type="EMBL" id="AABBHO010000073">
    <property type="protein sequence ID" value="EAG2998583.1"/>
    <property type="molecule type" value="Genomic_DNA"/>
</dbReference>
<dbReference type="Proteomes" id="UP000478682">
    <property type="component" value="Unassembled WGS sequence"/>
</dbReference>
<evidence type="ECO:0000313" key="89">
    <source>
        <dbReference type="Proteomes" id="UP000544530"/>
    </source>
</evidence>
<dbReference type="Proteomes" id="UP000345329">
    <property type="component" value="Unassembled WGS sequence"/>
</dbReference>
<evidence type="ECO:0000313" key="66">
    <source>
        <dbReference type="Proteomes" id="UP000379076"/>
    </source>
</evidence>
<accession>A0A0B8R4F1</accession>
<reference evidence="51 52" key="2">
    <citation type="journal article" date="2018" name="BMC Genomics">
        <title>Genes significantly associated with lineage II food isolates of Listeria monocytogenes.</title>
        <authorList>
            <person name="Pirone-Davies C."/>
            <person name="Chen Y."/>
            <person name="Pightling A."/>
            <person name="Ryan G."/>
            <person name="Wang Y."/>
            <person name="Yao K."/>
            <person name="Hoffmann M."/>
            <person name="Allard M.W."/>
        </authorList>
    </citation>
    <scope>NUCLEOTIDE SEQUENCE [LARGE SCALE GENOMIC DNA]</scope>
    <source>
        <strain evidence="51 52">PNUSAL000550</strain>
    </source>
</reference>
<reference evidence="49 89" key="10">
    <citation type="submission" date="2020-06" db="EMBL/GenBank/DDBJ databases">
        <title>Two Listeria outbreaks in Switzerland in 2018 and 2020.</title>
        <authorList>
            <person name="Stevens M.J.A."/>
            <person name="Bloemberg G."/>
            <person name="Nusch-Inderbinnen M."/>
            <person name="Stephan R."/>
        </authorList>
    </citation>
    <scope>NUCLEOTIDE SEQUENCE [LARGE SCALE GENOMIC DNA]</scope>
    <source>
        <strain evidence="49 89">N18-0707</strain>
    </source>
</reference>
<evidence type="ECO:0000313" key="27">
    <source>
        <dbReference type="EMBL" id="EAH3294751.1"/>
    </source>
</evidence>
<dbReference type="Proteomes" id="UP000364988">
    <property type="component" value="Unassembled WGS sequence"/>
</dbReference>
<dbReference type="EMBL" id="AABBAW010000001">
    <property type="protein sequence ID" value="EAG2514372.1"/>
    <property type="molecule type" value="Genomic_DNA"/>
</dbReference>
<dbReference type="Proteomes" id="UP000841146">
    <property type="component" value="Unassembled WGS sequence"/>
</dbReference>
<evidence type="ECO:0000313" key="22">
    <source>
        <dbReference type="EMBL" id="EAG6167768.1"/>
    </source>
</evidence>
<evidence type="ECO:0000313" key="83">
    <source>
        <dbReference type="Proteomes" id="UP000525850"/>
    </source>
</evidence>
<dbReference type="Proteomes" id="UP000840197">
    <property type="component" value="Unassembled WGS sequence"/>
</dbReference>
<dbReference type="Proteomes" id="UP000842809">
    <property type="component" value="Unassembled WGS sequence"/>
</dbReference>
<protein>
    <submittedName>
        <fullName evidence="30 50">Transcriptional regulator</fullName>
    </submittedName>
</protein>
<dbReference type="Pfam" id="PF06445">
    <property type="entry name" value="GyrI-like"/>
    <property type="match status" value="1"/>
</dbReference>
<dbReference type="EMBL" id="AAASLB010000001">
    <property type="protein sequence ID" value="EAE4940439.1"/>
    <property type="molecule type" value="Genomic_DNA"/>
</dbReference>
<dbReference type="Proteomes" id="UP000533021">
    <property type="component" value="Unassembled WGS sequence"/>
</dbReference>
<evidence type="ECO:0000313" key="38">
    <source>
        <dbReference type="EMBL" id="EDN9837292.1"/>
    </source>
</evidence>
<dbReference type="Proteomes" id="UP000350032">
    <property type="component" value="Unassembled WGS sequence"/>
</dbReference>
<evidence type="ECO:0000313" key="53">
    <source>
        <dbReference type="Proteomes" id="UP000331186"/>
    </source>
</evidence>
<dbReference type="Proteomes" id="UP000398321">
    <property type="component" value="Unassembled WGS sequence"/>
</dbReference>
<dbReference type="EMBL" id="AAIAJJ010000002">
    <property type="protein sequence ID" value="ECC1556014.1"/>
    <property type="molecule type" value="Genomic_DNA"/>
</dbReference>
<evidence type="ECO:0000313" key="31">
    <source>
        <dbReference type="EMBL" id="ECB9472061.1"/>
    </source>
</evidence>
<evidence type="ECO:0000313" key="87">
    <source>
        <dbReference type="Proteomes" id="UP000533021"/>
    </source>
</evidence>
<dbReference type="EMBL" id="AAAMZD010000001">
    <property type="protein sequence ID" value="EAD3791959.1"/>
    <property type="molecule type" value="Genomic_DNA"/>
</dbReference>
<evidence type="ECO:0000313" key="77">
    <source>
        <dbReference type="Proteomes" id="UP000467536"/>
    </source>
</evidence>
<evidence type="ECO:0000313" key="94">
    <source>
        <dbReference type="Proteomes" id="UP000840197"/>
    </source>
</evidence>
<dbReference type="EMBL" id="DAAJZA010000014">
    <property type="protein sequence ID" value="HAC1756173.1"/>
    <property type="molecule type" value="Genomic_DNA"/>
</dbReference>
<evidence type="ECO:0000313" key="70">
    <source>
        <dbReference type="Proteomes" id="UP000403352"/>
    </source>
</evidence>
<evidence type="ECO:0000313" key="60">
    <source>
        <dbReference type="Proteomes" id="UP000354255"/>
    </source>
</evidence>
<dbReference type="EMBL" id="AAAQQZ010000005">
    <property type="protein sequence ID" value="EAE1339478.1"/>
    <property type="molecule type" value="Genomic_DNA"/>
</dbReference>
<evidence type="ECO:0000313" key="7">
    <source>
        <dbReference type="EMBL" id="EAD1184267.1"/>
    </source>
</evidence>
<evidence type="ECO:0000313" key="84">
    <source>
        <dbReference type="Proteomes" id="UP000527632"/>
    </source>
</evidence>
<reference evidence="55 58" key="5">
    <citation type="submission" date="2018-06" db="EMBL/GenBank/DDBJ databases">
        <authorList>
            <consortium name="GenomeTrakr: Next Generation Sequencing Network for Food Pathogen Tracability"/>
        </authorList>
    </citation>
    <scope>NUCLEOTIDE SEQUENCE [LARGE SCALE GENOMIC DNA]</scope>
    <source>
        <strain evidence="19 92">10B02965A-1</strain>
        <strain evidence="5 64">CFSAN008042</strain>
        <strain evidence="21 85">CFSAN063727</strain>
        <strain evidence="37 74">CFSAN102901</strain>
        <strain evidence="11 66">FDA00006494</strain>
        <strain evidence="3 63">FDA00007096</strain>
        <strain evidence="7 70">FDA00008584</strain>
        <strain evidence="17">FDA00011243</strain>
        <strain evidence="4 53">FDA00013332</strain>
        <strain evidence="10 57">FDA00013853</strain>
        <strain evidence="31 72">FDA00014336</strain>
        <strain evidence="33 67">FDA00014370</strain>
        <strain evidence="32 69">FDA00014392</strain>
        <strain evidence="40">FDA00015054</strain>
        <strain evidence="20 88">FDA1005580-S054-001</strain>
        <strain evidence="79">FDA1090798-S029-001</strain>
        <strain evidence="80">FDA956581-098-004</strain>
        <strain evidence="18 83">FDA960927-006-004</strain>
        <strain evidence="22 93">FLAG-38921</strain>
        <strain evidence="34 73">FLAG-51482A</strain>
        <strain evidence="16 55">FLAG-54356</strain>
        <strain evidence="9 65">FSIS31901579</strain>
        <strain evidence="28 84">LS1344</strain>
        <strain evidence="38 76">OSF101448</strain>
        <strain evidence="8 58">VA-WGS-00405</strain>
    </source>
</reference>
<dbReference type="InterPro" id="IPR010499">
    <property type="entry name" value="AraC_E-bd"/>
</dbReference>
<evidence type="ECO:0000313" key="64">
    <source>
        <dbReference type="Proteomes" id="UP000368512"/>
    </source>
</evidence>
<dbReference type="EMBL" id="AABEMN010000003">
    <property type="protein sequence ID" value="EAG9518814.1"/>
    <property type="molecule type" value="Genomic_DNA"/>
</dbReference>
<dbReference type="EMBL" id="AALGDA010000011">
    <property type="protein sequence ID" value="ECY9782454.1"/>
    <property type="molecule type" value="Genomic_DNA"/>
</dbReference>
<dbReference type="Proteomes" id="UP000389283">
    <property type="component" value="Unassembled WGS sequence"/>
</dbReference>
<evidence type="ECO:0000313" key="11">
    <source>
        <dbReference type="EMBL" id="EAE1339478.1"/>
    </source>
</evidence>
<evidence type="ECO:0000313" key="73">
    <source>
        <dbReference type="Proteomes" id="UP000427828"/>
    </source>
</evidence>
<evidence type="ECO:0000313" key="15">
    <source>
        <dbReference type="EMBL" id="EAG1891997.1"/>
    </source>
</evidence>
<evidence type="ECO:0000313" key="72">
    <source>
        <dbReference type="Proteomes" id="UP000423131"/>
    </source>
</evidence>
<dbReference type="InterPro" id="IPR053182">
    <property type="entry name" value="YobU-like_regulator"/>
</dbReference>
<evidence type="ECO:0000313" key="4">
    <source>
        <dbReference type="EMBL" id="EAC6549513.1"/>
    </source>
</evidence>
<evidence type="ECO:0000313" key="63">
    <source>
        <dbReference type="Proteomes" id="UP000365297"/>
    </source>
</evidence>
<evidence type="ECO:0000313" key="24">
    <source>
        <dbReference type="EMBL" id="EAG9388035.1"/>
    </source>
</evidence>
<evidence type="ECO:0000313" key="43">
    <source>
        <dbReference type="EMBL" id="HAB8555883.1"/>
    </source>
</evidence>
<dbReference type="Gene3D" id="3.20.80.10">
    <property type="entry name" value="Regulatory factor, effector binding domain"/>
    <property type="match status" value="1"/>
</dbReference>
<evidence type="ECO:0000313" key="75">
    <source>
        <dbReference type="Proteomes" id="UP000460224"/>
    </source>
</evidence>
<dbReference type="Proteomes" id="UP000548278">
    <property type="component" value="Unassembled WGS sequence"/>
</dbReference>
<dbReference type="Proteomes" id="UP000549379">
    <property type="component" value="Unassembled WGS sequence"/>
</dbReference>
<dbReference type="EMBL" id="AANPAU010000006">
    <property type="protein sequence ID" value="EDP8514530.1"/>
    <property type="molecule type" value="Genomic_DNA"/>
</dbReference>
<dbReference type="SMART" id="SM00871">
    <property type="entry name" value="AraC_E_bind"/>
    <property type="match status" value="1"/>
</dbReference>
<evidence type="ECO:0000313" key="36">
    <source>
        <dbReference type="EMBL" id="ECY9782454.1"/>
    </source>
</evidence>
<dbReference type="EMBL" id="AACKDQ010000026">
    <property type="protein sequence ID" value="EAK9317651.1"/>
    <property type="molecule type" value="Genomic_DNA"/>
</dbReference>
<evidence type="ECO:0000313" key="21">
    <source>
        <dbReference type="EMBL" id="EAG4462364.1"/>
    </source>
</evidence>
<dbReference type="Proteomes" id="UP000467536">
    <property type="component" value="Unassembled WGS sequence"/>
</dbReference>
<evidence type="ECO:0000313" key="10">
    <source>
        <dbReference type="EMBL" id="EAD5786857.1"/>
    </source>
</evidence>
<dbReference type="Proteomes" id="UP000403352">
    <property type="component" value="Unassembled WGS sequence"/>
</dbReference>
<evidence type="ECO:0000313" key="74">
    <source>
        <dbReference type="Proteomes" id="UP000455569"/>
    </source>
</evidence>
<dbReference type="EMBL" id="AABGHY010000006">
    <property type="protein sequence ID" value="EAH3294751.1"/>
    <property type="molecule type" value="Genomic_DNA"/>
</dbReference>
<dbReference type="SUPFAM" id="SSF55136">
    <property type="entry name" value="Probable bacterial effector-binding domain"/>
    <property type="match status" value="1"/>
</dbReference>
<dbReference type="EMBL" id="AABBZO010000008">
    <property type="protein sequence ID" value="EAG4462364.1"/>
    <property type="molecule type" value="Genomic_DNA"/>
</dbReference>
<dbReference type="EMBL" id="AACJYH010000001">
    <property type="protein sequence ID" value="EAK8896192.1"/>
    <property type="molecule type" value="Genomic_DNA"/>
</dbReference>
<dbReference type="EMBL" id="AALAQH010000001">
    <property type="protein sequence ID" value="ECX6923835.1"/>
    <property type="molecule type" value="Genomic_DNA"/>
</dbReference>
<evidence type="ECO:0000313" key="28">
    <source>
        <dbReference type="EMBL" id="EAH4241176.1"/>
    </source>
</evidence>
<evidence type="ECO:0000313" key="95">
    <source>
        <dbReference type="Proteomes" id="UP000841146"/>
    </source>
</evidence>
<dbReference type="Proteomes" id="UP000460224">
    <property type="component" value="Unassembled WGS sequence"/>
</dbReference>
<evidence type="ECO:0000313" key="59">
    <source>
        <dbReference type="Proteomes" id="UP000350032"/>
    </source>
</evidence>
<evidence type="ECO:0000313" key="78">
    <source>
        <dbReference type="Proteomes" id="UP000478682"/>
    </source>
</evidence>
<evidence type="ECO:0000313" key="44">
    <source>
        <dbReference type="EMBL" id="HAC0012074.1"/>
    </source>
</evidence>
<dbReference type="EMBL" id="AABCVX010000001">
    <property type="protein sequence ID" value="EAG6167768.1"/>
    <property type="molecule type" value="Genomic_DNA"/>
</dbReference>
<dbReference type="Proteomes" id="UP000522199">
    <property type="component" value="Unassembled WGS sequence"/>
</dbReference>
<evidence type="ECO:0000313" key="86">
    <source>
        <dbReference type="Proteomes" id="UP000530452"/>
    </source>
</evidence>
<evidence type="ECO:0000313" key="71">
    <source>
        <dbReference type="Proteomes" id="UP000410967"/>
    </source>
</evidence>
<dbReference type="Proteomes" id="UP000344343">
    <property type="component" value="Unassembled WGS sequence"/>
</dbReference>
<evidence type="ECO:0000313" key="33">
    <source>
        <dbReference type="EMBL" id="ECC1556014.1"/>
    </source>
</evidence>
<dbReference type="Proteomes" id="UP000423131">
    <property type="component" value="Unassembled WGS sequence"/>
</dbReference>
<evidence type="ECO:0000313" key="30">
    <source>
        <dbReference type="EMBL" id="EAK9317651.1"/>
    </source>
</evidence>
<evidence type="ECO:0000313" key="80">
    <source>
        <dbReference type="Proteomes" id="UP000481141"/>
    </source>
</evidence>
<dbReference type="EMBL" id="QDAY01000001">
    <property type="protein sequence ID" value="KAA9453115.1"/>
    <property type="molecule type" value="Genomic_DNA"/>
</dbReference>
<dbReference type="EMBL" id="QXLS01000001">
    <property type="protein sequence ID" value="RKA11218.1"/>
    <property type="molecule type" value="Genomic_DNA"/>
</dbReference>
<reference evidence="54 56" key="6">
    <citation type="submission" date="2018-06" db="EMBL/GenBank/DDBJ databases">
        <authorList>
            <consortium name="PulseNet: The National Subtyping Network for Foodborne Disease Surveillance"/>
            <person name="Tarr C.L."/>
            <person name="Trees E."/>
            <person name="Katz L.S."/>
            <person name="Carleton-Romer H.A."/>
            <person name="Stroika S."/>
            <person name="Kucerova Z."/>
            <person name="Roache K.F."/>
            <person name="Sabol A.L."/>
            <person name="Besser J."/>
            <person name="Gerner-Smidt P."/>
        </authorList>
    </citation>
    <scope>NUCLEOTIDE SEQUENCE [LARGE SCALE GENOMIC DNA]</scope>
    <source>
        <strain evidence="2 56">2015L-6227</strain>
        <strain evidence="12 54">PNUSAL000134</strain>
        <strain evidence="6 60">PNUSAL000910</strain>
        <strain evidence="14 61">PNUSAL002180</strain>
        <strain evidence="15 78">PNUSAL002298</strain>
        <strain evidence="29 59">PNUSAL004402</strain>
        <strain evidence="36 81">PNUSAL005692</strain>
    </source>
</reference>
<dbReference type="Proteomes" id="UP000368512">
    <property type="component" value="Unassembled WGS sequence"/>
</dbReference>
<dbReference type="Proteomes" id="UP000427828">
    <property type="component" value="Unassembled WGS sequence"/>
</dbReference>
<dbReference type="EMBL" id="AALEDS010000004">
    <property type="protein sequence ID" value="ECY6544032.1"/>
    <property type="molecule type" value="Genomic_DNA"/>
</dbReference>
<evidence type="ECO:0000313" key="97">
    <source>
        <dbReference type="Proteomes" id="UP000844415"/>
    </source>
</evidence>
<evidence type="ECO:0000313" key="17">
    <source>
        <dbReference type="EMBL" id="EAG2246089.1"/>
    </source>
</evidence>
<dbReference type="Proteomes" id="UP000478704">
    <property type="component" value="Unassembled WGS sequence"/>
</dbReference>
<evidence type="ECO:0000313" key="9">
    <source>
        <dbReference type="EMBL" id="EAD5775675.1"/>
    </source>
</evidence>
<dbReference type="Proteomes" id="UP000843503">
    <property type="component" value="Unassembled WGS sequence"/>
</dbReference>
<evidence type="ECO:0000313" key="42">
    <source>
        <dbReference type="EMBL" id="HAB8398464.1"/>
    </source>
</evidence>
<proteinExistence type="predicted"/>
<dbReference type="EMBL" id="AAHZFN010000001">
    <property type="protein sequence ID" value="ECB9472061.1"/>
    <property type="molecule type" value="Genomic_DNA"/>
</dbReference>
<dbReference type="Proteomes" id="UP000528151">
    <property type="component" value="Unassembled WGS sequence"/>
</dbReference>
<dbReference type="EMBL" id="AANCRK010000001">
    <property type="protein sequence ID" value="EDN7713501.1"/>
    <property type="molecule type" value="Genomic_DNA"/>
</dbReference>
<evidence type="ECO:0000313" key="34">
    <source>
        <dbReference type="EMBL" id="ECX6923835.1"/>
    </source>
</evidence>
<evidence type="ECO:0000313" key="46">
    <source>
        <dbReference type="EMBL" id="HAC1756173.1"/>
    </source>
</evidence>
<evidence type="ECO:0000313" key="16">
    <source>
        <dbReference type="EMBL" id="EAG2087747.1"/>
    </source>
</evidence>
<dbReference type="Proteomes" id="UP000358545">
    <property type="component" value="Unassembled WGS sequence"/>
</dbReference>
<evidence type="ECO:0000313" key="61">
    <source>
        <dbReference type="Proteomes" id="UP000358545"/>
    </source>
</evidence>
<dbReference type="EMBL" id="AAAIKW010000013">
    <property type="protein sequence ID" value="EAC4553611.1"/>
    <property type="molecule type" value="Genomic_DNA"/>
</dbReference>